<evidence type="ECO:0000313" key="2">
    <source>
        <dbReference type="EMBL" id="KUJ08876.1"/>
    </source>
</evidence>
<evidence type="ECO:0000259" key="1">
    <source>
        <dbReference type="Pfam" id="PF17107"/>
    </source>
</evidence>
<accession>A0A132B900</accession>
<proteinExistence type="predicted"/>
<dbReference type="InterPro" id="IPR031352">
    <property type="entry name" value="SesA"/>
</dbReference>
<dbReference type="InParanoid" id="A0A132B900"/>
<feature type="non-terminal residue" evidence="2">
    <location>
        <position position="141"/>
    </location>
</feature>
<dbReference type="RefSeq" id="XP_018063231.1">
    <property type="nucleotide sequence ID" value="XM_018208163.1"/>
</dbReference>
<keyword evidence="3" id="KW-1185">Reference proteome</keyword>
<feature type="domain" description="NACHT-NTPase and P-loop NTPases N-terminal" evidence="1">
    <location>
        <begin position="16"/>
        <end position="129"/>
    </location>
</feature>
<dbReference type="Proteomes" id="UP000070700">
    <property type="component" value="Unassembled WGS sequence"/>
</dbReference>
<evidence type="ECO:0000313" key="3">
    <source>
        <dbReference type="Proteomes" id="UP000070700"/>
    </source>
</evidence>
<dbReference type="AlphaFoldDB" id="A0A132B900"/>
<dbReference type="EMBL" id="KQ947434">
    <property type="protein sequence ID" value="KUJ08876.1"/>
    <property type="molecule type" value="Genomic_DNA"/>
</dbReference>
<organism evidence="2 3">
    <name type="scientific">Mollisia scopiformis</name>
    <name type="common">Conifer needle endophyte fungus</name>
    <name type="synonym">Phialocephala scopiformis</name>
    <dbReference type="NCBI Taxonomy" id="149040"/>
    <lineage>
        <taxon>Eukaryota</taxon>
        <taxon>Fungi</taxon>
        <taxon>Dikarya</taxon>
        <taxon>Ascomycota</taxon>
        <taxon>Pezizomycotina</taxon>
        <taxon>Leotiomycetes</taxon>
        <taxon>Helotiales</taxon>
        <taxon>Mollisiaceae</taxon>
        <taxon>Mollisia</taxon>
    </lineage>
</organism>
<sequence length="141" mass="15828">MAEVLGVVASGISVASLAIQILDNINRVTNFYASIKEAPTDIQRVLLELQLLSSIVSGIQIVFEKRSLPENNEATTRKSLDLVRHDIKKLSDLTLTLERKLNSEKRTVRTWARVQTVLSEKKIAVLRDHLDRAKGTLQLLQ</sequence>
<gene>
    <name evidence="2" type="ORF">LY89DRAFT_540583</name>
</gene>
<dbReference type="Pfam" id="PF17107">
    <property type="entry name" value="SesA"/>
    <property type="match status" value="1"/>
</dbReference>
<dbReference type="GeneID" id="28817889"/>
<name>A0A132B900_MOLSC</name>
<dbReference type="KEGG" id="psco:LY89DRAFT_540583"/>
<reference evidence="2 3" key="1">
    <citation type="submission" date="2015-10" db="EMBL/GenBank/DDBJ databases">
        <title>Full genome of DAOMC 229536 Phialocephala scopiformis, a fungal endophyte of spruce producing the potent anti-insectan compound rugulosin.</title>
        <authorList>
            <consortium name="DOE Joint Genome Institute"/>
            <person name="Walker A.K."/>
            <person name="Frasz S.L."/>
            <person name="Seifert K.A."/>
            <person name="Miller J.D."/>
            <person name="Mondo S.J."/>
            <person name="Labutti K."/>
            <person name="Lipzen A."/>
            <person name="Dockter R."/>
            <person name="Kennedy M."/>
            <person name="Grigoriev I.V."/>
            <person name="Spatafora J.W."/>
        </authorList>
    </citation>
    <scope>NUCLEOTIDE SEQUENCE [LARGE SCALE GENOMIC DNA]</scope>
    <source>
        <strain evidence="2 3">CBS 120377</strain>
    </source>
</reference>
<dbReference type="OrthoDB" id="3200163at2759"/>
<protein>
    <recommendedName>
        <fullName evidence="1">NACHT-NTPase and P-loop NTPases N-terminal domain-containing protein</fullName>
    </recommendedName>
</protein>